<dbReference type="Gene3D" id="1.10.10.10">
    <property type="entry name" value="Winged helix-like DNA-binding domain superfamily/Winged helix DNA-binding domain"/>
    <property type="match status" value="1"/>
</dbReference>
<dbReference type="Gene3D" id="3.40.190.10">
    <property type="entry name" value="Periplasmic binding protein-like II"/>
    <property type="match status" value="2"/>
</dbReference>
<accession>A0ABV8SVY0</accession>
<keyword evidence="3" id="KW-0238">DNA-binding</keyword>
<dbReference type="RefSeq" id="WP_380600622.1">
    <property type="nucleotide sequence ID" value="NZ_JBHSDU010000010.1"/>
</dbReference>
<evidence type="ECO:0000259" key="5">
    <source>
        <dbReference type="PROSITE" id="PS50931"/>
    </source>
</evidence>
<evidence type="ECO:0000256" key="4">
    <source>
        <dbReference type="ARBA" id="ARBA00023163"/>
    </source>
</evidence>
<evidence type="ECO:0000256" key="2">
    <source>
        <dbReference type="ARBA" id="ARBA00023015"/>
    </source>
</evidence>
<gene>
    <name evidence="6" type="ORF">ACFPN2_22030</name>
</gene>
<dbReference type="InterPro" id="IPR036388">
    <property type="entry name" value="WH-like_DNA-bd_sf"/>
</dbReference>
<keyword evidence="2" id="KW-0805">Transcription regulation</keyword>
<dbReference type="EMBL" id="JBHSDU010000010">
    <property type="protein sequence ID" value="MFC4311779.1"/>
    <property type="molecule type" value="Genomic_DNA"/>
</dbReference>
<reference evidence="7" key="1">
    <citation type="journal article" date="2019" name="Int. J. Syst. Evol. Microbiol.">
        <title>The Global Catalogue of Microorganisms (GCM) 10K type strain sequencing project: providing services to taxonomists for standard genome sequencing and annotation.</title>
        <authorList>
            <consortium name="The Broad Institute Genomics Platform"/>
            <consortium name="The Broad Institute Genome Sequencing Center for Infectious Disease"/>
            <person name="Wu L."/>
            <person name="Ma J."/>
        </authorList>
    </citation>
    <scope>NUCLEOTIDE SEQUENCE [LARGE SCALE GENOMIC DNA]</scope>
    <source>
        <strain evidence="7">CGMCC 1.10759</strain>
    </source>
</reference>
<protein>
    <submittedName>
        <fullName evidence="6">LysR family transcriptional regulator</fullName>
    </submittedName>
</protein>
<comment type="caution">
    <text evidence="6">The sequence shown here is derived from an EMBL/GenBank/DDBJ whole genome shotgun (WGS) entry which is preliminary data.</text>
</comment>
<keyword evidence="7" id="KW-1185">Reference proteome</keyword>
<dbReference type="Pfam" id="PF03466">
    <property type="entry name" value="LysR_substrate"/>
    <property type="match status" value="1"/>
</dbReference>
<proteinExistence type="inferred from homology"/>
<evidence type="ECO:0000256" key="3">
    <source>
        <dbReference type="ARBA" id="ARBA00023125"/>
    </source>
</evidence>
<dbReference type="PANTHER" id="PTHR30419">
    <property type="entry name" value="HTH-TYPE TRANSCRIPTIONAL REGULATOR YBHD"/>
    <property type="match status" value="1"/>
</dbReference>
<comment type="similarity">
    <text evidence="1">Belongs to the LysR transcriptional regulatory family.</text>
</comment>
<dbReference type="SUPFAM" id="SSF53850">
    <property type="entry name" value="Periplasmic binding protein-like II"/>
    <property type="match status" value="1"/>
</dbReference>
<evidence type="ECO:0000313" key="6">
    <source>
        <dbReference type="EMBL" id="MFC4311779.1"/>
    </source>
</evidence>
<feature type="domain" description="HTH lysR-type" evidence="5">
    <location>
        <begin position="1"/>
        <end position="58"/>
    </location>
</feature>
<dbReference type="Pfam" id="PF00126">
    <property type="entry name" value="HTH_1"/>
    <property type="match status" value="1"/>
</dbReference>
<dbReference type="PROSITE" id="PS50931">
    <property type="entry name" value="HTH_LYSR"/>
    <property type="match status" value="1"/>
</dbReference>
<sequence length="325" mass="35164">MDFAQLKRFIAVVEGGSFGKAAESLSLSQPGLSKSIHQLEAYFGEPLLYRGTKGVTTTELGKAVYRRGKRVLAEWRQLDNERAAISGGFTGHVTVGVARGTGFLGRVIPAANAKLSQSRYSVRLSVVSGVAEELVPALQLGELDFAIAPLDAIVGKPDLVGETLFHDRCGLFVDANHPLASVGAVSIEQLTKYCWLYSADVLSYYDALCALAHRRGVEPRATTITSNSVIYLNAATIGSEFIGILSMDSVEDQVIAGKLLEVVLKPSQREQVATAAVERPMGFLMRADAQLSELARVLQKEIYALCPTLGYPLLPRRKASRRARP</sequence>
<dbReference type="Proteomes" id="UP001595904">
    <property type="component" value="Unassembled WGS sequence"/>
</dbReference>
<name>A0ABV8SVY0_9GAMM</name>
<dbReference type="SUPFAM" id="SSF46785">
    <property type="entry name" value="Winged helix' DNA-binding domain"/>
    <property type="match status" value="1"/>
</dbReference>
<organism evidence="6 7">
    <name type="scientific">Steroidobacter flavus</name>
    <dbReference type="NCBI Taxonomy" id="1842136"/>
    <lineage>
        <taxon>Bacteria</taxon>
        <taxon>Pseudomonadati</taxon>
        <taxon>Pseudomonadota</taxon>
        <taxon>Gammaproteobacteria</taxon>
        <taxon>Steroidobacterales</taxon>
        <taxon>Steroidobacteraceae</taxon>
        <taxon>Steroidobacter</taxon>
    </lineage>
</organism>
<evidence type="ECO:0000313" key="7">
    <source>
        <dbReference type="Proteomes" id="UP001595904"/>
    </source>
</evidence>
<dbReference type="InterPro" id="IPR005119">
    <property type="entry name" value="LysR_subst-bd"/>
</dbReference>
<dbReference type="InterPro" id="IPR036390">
    <property type="entry name" value="WH_DNA-bd_sf"/>
</dbReference>
<dbReference type="PANTHER" id="PTHR30419:SF8">
    <property type="entry name" value="NITROGEN ASSIMILATION TRANSCRIPTIONAL ACTIVATOR-RELATED"/>
    <property type="match status" value="1"/>
</dbReference>
<evidence type="ECO:0000256" key="1">
    <source>
        <dbReference type="ARBA" id="ARBA00009437"/>
    </source>
</evidence>
<keyword evidence="4" id="KW-0804">Transcription</keyword>
<dbReference type="PRINTS" id="PR00039">
    <property type="entry name" value="HTHLYSR"/>
</dbReference>
<dbReference type="InterPro" id="IPR000847">
    <property type="entry name" value="LysR_HTH_N"/>
</dbReference>
<dbReference type="InterPro" id="IPR050950">
    <property type="entry name" value="HTH-type_LysR_regulators"/>
</dbReference>